<evidence type="ECO:0000256" key="4">
    <source>
        <dbReference type="ARBA" id="ARBA00022605"/>
    </source>
</evidence>
<dbReference type="GO" id="GO:0010309">
    <property type="term" value="F:acireductone dioxygenase [iron(II)-requiring] activity"/>
    <property type="evidence" value="ECO:0007669"/>
    <property type="project" value="UniProtKB-EC"/>
</dbReference>
<gene>
    <name evidence="11" type="ORF">DBR06_SOUSAS9510031</name>
</gene>
<protein>
    <recommendedName>
        <fullName evidence="10">acireductone dioxygenase (Fe(2+)-requiring)</fullName>
        <ecNumber evidence="10">1.13.11.54</ecNumber>
    </recommendedName>
</protein>
<dbReference type="InterPro" id="IPR004313">
    <property type="entry name" value="ARD"/>
</dbReference>
<evidence type="ECO:0000256" key="6">
    <source>
        <dbReference type="ARBA" id="ARBA00022964"/>
    </source>
</evidence>
<keyword evidence="5" id="KW-0479">Metal-binding</keyword>
<evidence type="ECO:0000256" key="10">
    <source>
        <dbReference type="ARBA" id="ARBA00039005"/>
    </source>
</evidence>
<keyword evidence="7" id="KW-0560">Oxidoreductase</keyword>
<evidence type="ECO:0000256" key="2">
    <source>
        <dbReference type="ARBA" id="ARBA00001954"/>
    </source>
</evidence>
<organism evidence="11 12">
    <name type="scientific">Sousa chinensis</name>
    <name type="common">Indo-pacific humpbacked dolphin</name>
    <name type="synonym">Steno chinensis</name>
    <dbReference type="NCBI Taxonomy" id="103600"/>
    <lineage>
        <taxon>Eukaryota</taxon>
        <taxon>Metazoa</taxon>
        <taxon>Chordata</taxon>
        <taxon>Craniata</taxon>
        <taxon>Vertebrata</taxon>
        <taxon>Euteleostomi</taxon>
        <taxon>Mammalia</taxon>
        <taxon>Eutheria</taxon>
        <taxon>Laurasiatheria</taxon>
        <taxon>Artiodactyla</taxon>
        <taxon>Whippomorpha</taxon>
        <taxon>Cetacea</taxon>
        <taxon>Odontoceti</taxon>
        <taxon>Delphinidae</taxon>
        <taxon>Sousa</taxon>
    </lineage>
</organism>
<dbReference type="SUPFAM" id="SSF51182">
    <property type="entry name" value="RmlC-like cupins"/>
    <property type="match status" value="1"/>
</dbReference>
<accession>A0A484GGN7</accession>
<keyword evidence="3" id="KW-0533">Nickel</keyword>
<dbReference type="Pfam" id="PF03079">
    <property type="entry name" value="ARD"/>
    <property type="match status" value="1"/>
</dbReference>
<dbReference type="EC" id="1.13.11.54" evidence="10"/>
<dbReference type="GO" id="GO:0046872">
    <property type="term" value="F:metal ion binding"/>
    <property type="evidence" value="ECO:0007669"/>
    <property type="project" value="UniProtKB-KW"/>
</dbReference>
<feature type="non-terminal residue" evidence="11">
    <location>
        <position position="1"/>
    </location>
</feature>
<keyword evidence="6" id="KW-0223">Dioxygenase</keyword>
<evidence type="ECO:0000256" key="9">
    <source>
        <dbReference type="ARBA" id="ARBA00023167"/>
    </source>
</evidence>
<evidence type="ECO:0000313" key="12">
    <source>
        <dbReference type="Proteomes" id="UP000295264"/>
    </source>
</evidence>
<evidence type="ECO:0000256" key="1">
    <source>
        <dbReference type="ARBA" id="ARBA00000428"/>
    </source>
</evidence>
<reference evidence="11 12" key="1">
    <citation type="journal article" date="2018" name="Genomics">
        <title>Molecular footprints of inshore aquatic adaptation in Indo-Pacific humpback dolphin (Sousa chinensis).</title>
        <authorList>
            <person name="Ming Y."/>
            <person name="Jian J."/>
            <person name="Yu F."/>
            <person name="Yu X."/>
            <person name="Wang J."/>
            <person name="Liu W."/>
        </authorList>
    </citation>
    <scope>NUCLEOTIDE SEQUENCE [LARGE SCALE GENOMIC DNA]</scope>
    <source>
        <strain evidence="11">MY-2018</strain>
        <tissue evidence="11">Skin</tissue>
    </source>
</reference>
<dbReference type="GO" id="GO:0009086">
    <property type="term" value="P:methionine biosynthetic process"/>
    <property type="evidence" value="ECO:0007669"/>
    <property type="project" value="UniProtKB-KW"/>
</dbReference>
<keyword evidence="4" id="KW-0028">Amino-acid biosynthesis</keyword>
<dbReference type="InterPro" id="IPR011051">
    <property type="entry name" value="RmlC_Cupin_sf"/>
</dbReference>
<feature type="non-terminal residue" evidence="11">
    <location>
        <position position="77"/>
    </location>
</feature>
<evidence type="ECO:0000256" key="5">
    <source>
        <dbReference type="ARBA" id="ARBA00022723"/>
    </source>
</evidence>
<keyword evidence="8" id="KW-0408">Iron</keyword>
<dbReference type="PANTHER" id="PTHR23418">
    <property type="entry name" value="ACIREDUCTONE DIOXYGENASE"/>
    <property type="match status" value="1"/>
</dbReference>
<dbReference type="Gene3D" id="2.60.120.10">
    <property type="entry name" value="Jelly Rolls"/>
    <property type="match status" value="1"/>
</dbReference>
<name>A0A484GGN7_SOUCH</name>
<dbReference type="PANTHER" id="PTHR23418:SF0">
    <property type="entry name" value="ACIREDUCTONE DIOXYGENASE"/>
    <property type="match status" value="1"/>
</dbReference>
<dbReference type="EMBL" id="QWLN02008726">
    <property type="protein sequence ID" value="TEA34705.1"/>
    <property type="molecule type" value="Genomic_DNA"/>
</dbReference>
<comment type="cofactor">
    <cofactor evidence="2">
        <name>Fe(2+)</name>
        <dbReference type="ChEBI" id="CHEBI:29033"/>
    </cofactor>
</comment>
<evidence type="ECO:0000256" key="8">
    <source>
        <dbReference type="ARBA" id="ARBA00023004"/>
    </source>
</evidence>
<sequence length="77" mass="8877">SGCFDLRDKEDRWIQIFMENGDMIALPAGIYHRFTLDENYVKAMKLFSADPVWTAYNRPADHFGTRGQYRVSSADGL</sequence>
<evidence type="ECO:0000313" key="11">
    <source>
        <dbReference type="EMBL" id="TEA34705.1"/>
    </source>
</evidence>
<evidence type="ECO:0000256" key="7">
    <source>
        <dbReference type="ARBA" id="ARBA00023002"/>
    </source>
</evidence>
<comment type="caution">
    <text evidence="11">The sequence shown here is derived from an EMBL/GenBank/DDBJ whole genome shotgun (WGS) entry which is preliminary data.</text>
</comment>
<keyword evidence="12" id="KW-1185">Reference proteome</keyword>
<proteinExistence type="predicted"/>
<dbReference type="Proteomes" id="UP000295264">
    <property type="component" value="Unassembled WGS sequence"/>
</dbReference>
<keyword evidence="9" id="KW-0486">Methionine biosynthesis</keyword>
<evidence type="ECO:0000256" key="3">
    <source>
        <dbReference type="ARBA" id="ARBA00022596"/>
    </source>
</evidence>
<dbReference type="AlphaFoldDB" id="A0A484GGN7"/>
<comment type="catalytic activity">
    <reaction evidence="1">
        <text>1,2-dihydroxy-5-(methylsulfanyl)pent-1-en-3-one + O2 = 4-methylsulfanyl-2-oxobutanoate + formate + 2 H(+)</text>
        <dbReference type="Rhea" id="RHEA:24504"/>
        <dbReference type="ChEBI" id="CHEBI:15378"/>
        <dbReference type="ChEBI" id="CHEBI:15379"/>
        <dbReference type="ChEBI" id="CHEBI:15740"/>
        <dbReference type="ChEBI" id="CHEBI:16723"/>
        <dbReference type="ChEBI" id="CHEBI:49252"/>
        <dbReference type="EC" id="1.13.11.54"/>
    </reaction>
</comment>
<dbReference type="InterPro" id="IPR014710">
    <property type="entry name" value="RmlC-like_jellyroll"/>
</dbReference>